<accession>A0AAD7PYS9</accession>
<dbReference type="Proteomes" id="UP001163823">
    <property type="component" value="Chromosome 4"/>
</dbReference>
<dbReference type="EMBL" id="JARAOO010000004">
    <property type="protein sequence ID" value="KAJ7971700.1"/>
    <property type="molecule type" value="Genomic_DNA"/>
</dbReference>
<gene>
    <name evidence="1" type="ORF">O6P43_009691</name>
</gene>
<name>A0AAD7PYS9_QUISA</name>
<protein>
    <submittedName>
        <fullName evidence="1">Ribulose-1,5 bisphosphate carboxylase/oxygenase large subunit N-methyltransferase, chloroplastic</fullName>
    </submittedName>
</protein>
<evidence type="ECO:0000313" key="2">
    <source>
        <dbReference type="Proteomes" id="UP001163823"/>
    </source>
</evidence>
<sequence>MMLLSIITQLIDEREVIKTLDPVNSLSMCENIPTRMQMARDLLGGEIRILKSASAWLKYYCATLTT</sequence>
<dbReference type="KEGG" id="qsa:O6P43_009691"/>
<comment type="caution">
    <text evidence="1">The sequence shown here is derived from an EMBL/GenBank/DDBJ whole genome shotgun (WGS) entry which is preliminary data.</text>
</comment>
<evidence type="ECO:0000313" key="1">
    <source>
        <dbReference type="EMBL" id="KAJ7971700.1"/>
    </source>
</evidence>
<proteinExistence type="predicted"/>
<dbReference type="AlphaFoldDB" id="A0AAD7PYS9"/>
<keyword evidence="2" id="KW-1185">Reference proteome</keyword>
<organism evidence="1 2">
    <name type="scientific">Quillaja saponaria</name>
    <name type="common">Soap bark tree</name>
    <dbReference type="NCBI Taxonomy" id="32244"/>
    <lineage>
        <taxon>Eukaryota</taxon>
        <taxon>Viridiplantae</taxon>
        <taxon>Streptophyta</taxon>
        <taxon>Embryophyta</taxon>
        <taxon>Tracheophyta</taxon>
        <taxon>Spermatophyta</taxon>
        <taxon>Magnoliopsida</taxon>
        <taxon>eudicotyledons</taxon>
        <taxon>Gunneridae</taxon>
        <taxon>Pentapetalae</taxon>
        <taxon>rosids</taxon>
        <taxon>fabids</taxon>
        <taxon>Fabales</taxon>
        <taxon>Quillajaceae</taxon>
        <taxon>Quillaja</taxon>
    </lineage>
</organism>
<reference evidence="1" key="1">
    <citation type="journal article" date="2023" name="Science">
        <title>Elucidation of the pathway for biosynthesis of saponin adjuvants from the soapbark tree.</title>
        <authorList>
            <person name="Reed J."/>
            <person name="Orme A."/>
            <person name="El-Demerdash A."/>
            <person name="Owen C."/>
            <person name="Martin L.B.B."/>
            <person name="Misra R.C."/>
            <person name="Kikuchi S."/>
            <person name="Rejzek M."/>
            <person name="Martin A.C."/>
            <person name="Harkess A."/>
            <person name="Leebens-Mack J."/>
            <person name="Louveau T."/>
            <person name="Stephenson M.J."/>
            <person name="Osbourn A."/>
        </authorList>
    </citation>
    <scope>NUCLEOTIDE SEQUENCE</scope>
    <source>
        <strain evidence="1">S10</strain>
    </source>
</reference>